<name>A0A816JM68_BRANA</name>
<reference evidence="1" key="1">
    <citation type="submission" date="2021-01" db="EMBL/GenBank/DDBJ databases">
        <authorList>
            <consortium name="Genoscope - CEA"/>
            <person name="William W."/>
        </authorList>
    </citation>
    <scope>NUCLEOTIDE SEQUENCE</scope>
</reference>
<protein>
    <submittedName>
        <fullName evidence="1">(rape) hypothetical protein</fullName>
    </submittedName>
</protein>
<proteinExistence type="predicted"/>
<accession>A0A816JM68</accession>
<gene>
    <name evidence="1" type="ORF">DARMORV10_C04P52010.1</name>
</gene>
<organism evidence="1">
    <name type="scientific">Brassica napus</name>
    <name type="common">Rape</name>
    <dbReference type="NCBI Taxonomy" id="3708"/>
    <lineage>
        <taxon>Eukaryota</taxon>
        <taxon>Viridiplantae</taxon>
        <taxon>Streptophyta</taxon>
        <taxon>Embryophyta</taxon>
        <taxon>Tracheophyta</taxon>
        <taxon>Spermatophyta</taxon>
        <taxon>Magnoliopsida</taxon>
        <taxon>eudicotyledons</taxon>
        <taxon>Gunneridae</taxon>
        <taxon>Pentapetalae</taxon>
        <taxon>rosids</taxon>
        <taxon>malvids</taxon>
        <taxon>Brassicales</taxon>
        <taxon>Brassicaceae</taxon>
        <taxon>Brassiceae</taxon>
        <taxon>Brassica</taxon>
    </lineage>
</organism>
<dbReference type="Proteomes" id="UP001295469">
    <property type="component" value="Chromosome C04"/>
</dbReference>
<dbReference type="EMBL" id="HG994368">
    <property type="protein sequence ID" value="CAF1860789.1"/>
    <property type="molecule type" value="Genomic_DNA"/>
</dbReference>
<evidence type="ECO:0000313" key="1">
    <source>
        <dbReference type="EMBL" id="CAF1860789.1"/>
    </source>
</evidence>
<dbReference type="AlphaFoldDB" id="A0A816JM68"/>
<sequence>MFAAGAVKINPADGFIIGSPEKTAAGDDVGMLDGSAVEPGLPPVEPFSGCRRNKEKYFV</sequence>